<keyword evidence="1" id="KW-1133">Transmembrane helix</keyword>
<dbReference type="EMBL" id="MRTP01000020">
    <property type="protein sequence ID" value="OMF46899.1"/>
    <property type="molecule type" value="Genomic_DNA"/>
</dbReference>
<evidence type="ECO:0000256" key="1">
    <source>
        <dbReference type="SAM" id="Phobius"/>
    </source>
</evidence>
<protein>
    <submittedName>
        <fullName evidence="2">Uncharacterized protein</fullName>
    </submittedName>
</protein>
<evidence type="ECO:0000313" key="3">
    <source>
        <dbReference type="Proteomes" id="UP000187172"/>
    </source>
</evidence>
<sequence>MKKAFKKWFIVPLPIWIFLIVFLICFFWITDLFEALGLSSQNAFYINLVVVITYFIGYFASVLHVYLNSKNK</sequence>
<keyword evidence="1" id="KW-0472">Membrane</keyword>
<name>A0A1R1E516_9BACL</name>
<evidence type="ECO:0000313" key="2">
    <source>
        <dbReference type="EMBL" id="OMF46899.1"/>
    </source>
</evidence>
<dbReference type="AlphaFoldDB" id="A0A1R1E516"/>
<keyword evidence="3" id="KW-1185">Reference proteome</keyword>
<comment type="caution">
    <text evidence="2">The sequence shown here is derived from an EMBL/GenBank/DDBJ whole genome shotgun (WGS) entry which is preliminary data.</text>
</comment>
<accession>A0A1R1E516</accession>
<feature type="transmembrane region" description="Helical" evidence="1">
    <location>
        <begin position="9"/>
        <end position="29"/>
    </location>
</feature>
<gene>
    <name evidence="2" type="ORF">BK138_32930</name>
</gene>
<organism evidence="2 3">
    <name type="scientific">Paenibacillus rhizosphaerae</name>
    <dbReference type="NCBI Taxonomy" id="297318"/>
    <lineage>
        <taxon>Bacteria</taxon>
        <taxon>Bacillati</taxon>
        <taxon>Bacillota</taxon>
        <taxon>Bacilli</taxon>
        <taxon>Bacillales</taxon>
        <taxon>Paenibacillaceae</taxon>
        <taxon>Paenibacillus</taxon>
    </lineage>
</organism>
<dbReference type="Proteomes" id="UP000187172">
    <property type="component" value="Unassembled WGS sequence"/>
</dbReference>
<proteinExistence type="predicted"/>
<feature type="transmembrane region" description="Helical" evidence="1">
    <location>
        <begin position="44"/>
        <end position="67"/>
    </location>
</feature>
<keyword evidence="1" id="KW-0812">Transmembrane</keyword>
<reference evidence="2 3" key="1">
    <citation type="submission" date="2016-11" db="EMBL/GenBank/DDBJ databases">
        <title>Paenibacillus species isolates.</title>
        <authorList>
            <person name="Beno S.M."/>
        </authorList>
    </citation>
    <scope>NUCLEOTIDE SEQUENCE [LARGE SCALE GENOMIC DNA]</scope>
    <source>
        <strain evidence="2 3">FSL R5-0378</strain>
    </source>
</reference>